<evidence type="ECO:0000313" key="2">
    <source>
        <dbReference type="Proteomes" id="UP000604117"/>
    </source>
</evidence>
<dbReference type="EMBL" id="BONE01000024">
    <property type="protein sequence ID" value="GIF73815.1"/>
    <property type="molecule type" value="Genomic_DNA"/>
</dbReference>
<dbReference type="RefSeq" id="WP_203713925.1">
    <property type="nucleotide sequence ID" value="NZ_BONE01000024.1"/>
</dbReference>
<keyword evidence="2" id="KW-1185">Reference proteome</keyword>
<name>A0ABQ4CRA5_9ACTN</name>
<protein>
    <submittedName>
        <fullName evidence="1">Uncharacterized protein</fullName>
    </submittedName>
</protein>
<comment type="caution">
    <text evidence="1">The sequence shown here is derived from an EMBL/GenBank/DDBJ whole genome shotgun (WGS) entry which is preliminary data.</text>
</comment>
<accession>A0ABQ4CRA5</accession>
<reference evidence="1 2" key="1">
    <citation type="submission" date="2021-01" db="EMBL/GenBank/DDBJ databases">
        <title>Whole genome shotgun sequence of Asanoa siamensis NBRC 107932.</title>
        <authorList>
            <person name="Komaki H."/>
            <person name="Tamura T."/>
        </authorList>
    </citation>
    <scope>NUCLEOTIDE SEQUENCE [LARGE SCALE GENOMIC DNA]</scope>
    <source>
        <strain evidence="1 2">NBRC 107932</strain>
    </source>
</reference>
<proteinExistence type="predicted"/>
<dbReference type="Proteomes" id="UP000604117">
    <property type="component" value="Unassembled WGS sequence"/>
</dbReference>
<evidence type="ECO:0000313" key="1">
    <source>
        <dbReference type="EMBL" id="GIF73815.1"/>
    </source>
</evidence>
<organism evidence="1 2">
    <name type="scientific">Asanoa siamensis</name>
    <dbReference type="NCBI Taxonomy" id="926357"/>
    <lineage>
        <taxon>Bacteria</taxon>
        <taxon>Bacillati</taxon>
        <taxon>Actinomycetota</taxon>
        <taxon>Actinomycetes</taxon>
        <taxon>Micromonosporales</taxon>
        <taxon>Micromonosporaceae</taxon>
        <taxon>Asanoa</taxon>
    </lineage>
</organism>
<gene>
    <name evidence="1" type="ORF">Asi02nite_33330</name>
</gene>
<sequence length="72" mass="7494">MIAADVLGELVASAGQVGTPIVVLLMLPRMVAMALHTATVIVALWHPSAERRAEAGRLLGGPANRPSPDEQV</sequence>